<keyword evidence="2" id="KW-1185">Reference proteome</keyword>
<evidence type="ECO:0000313" key="1">
    <source>
        <dbReference type="EMBL" id="KYN16501.1"/>
    </source>
</evidence>
<accession>A0A195DUH6</accession>
<gene>
    <name evidence="1" type="ORF">ALC57_11225</name>
</gene>
<sequence>MGRHAKRLIGMLLLRPRCINCAATTLEYTMHFDPSHTTLFGVVAYVASAKWVNLIYRGGNMYVDIDDETPTRHAIIIRFASACSVYANTVCKNAGFCSLGTSLWRKSPYDICRAHERNVYAINAKYVLTVKEDGFGKICRGALFFIVAYVNVPRQCYKMSKTESRISHKASSKCVVRREAFTSHCETEHANFRVSCMYHKEMRQSDASSGARGIHSSWCLQRNKAKGKTQTEGFPQMWETSRKKEVVFNRDGRFVERLHRSCSREAAFQRQETKSEVARVCSELNVHPQMCNVNTRTNNFDFVRGFVAAK</sequence>
<dbReference type="AlphaFoldDB" id="A0A195DUH6"/>
<dbReference type="EMBL" id="KQ980334">
    <property type="protein sequence ID" value="KYN16501.1"/>
    <property type="molecule type" value="Genomic_DNA"/>
</dbReference>
<reference evidence="1 2" key="1">
    <citation type="submission" date="2015-09" db="EMBL/GenBank/DDBJ databases">
        <title>Trachymyrmex cornetzi WGS genome.</title>
        <authorList>
            <person name="Nygaard S."/>
            <person name="Hu H."/>
            <person name="Boomsma J."/>
            <person name="Zhang G."/>
        </authorList>
    </citation>
    <scope>NUCLEOTIDE SEQUENCE [LARGE SCALE GENOMIC DNA]</scope>
    <source>
        <strain evidence="1">Tcor2-1</strain>
        <tissue evidence="1">Whole body</tissue>
    </source>
</reference>
<proteinExistence type="predicted"/>
<evidence type="ECO:0000313" key="2">
    <source>
        <dbReference type="Proteomes" id="UP000078492"/>
    </source>
</evidence>
<organism evidence="1 2">
    <name type="scientific">Trachymyrmex cornetzi</name>
    <dbReference type="NCBI Taxonomy" id="471704"/>
    <lineage>
        <taxon>Eukaryota</taxon>
        <taxon>Metazoa</taxon>
        <taxon>Ecdysozoa</taxon>
        <taxon>Arthropoda</taxon>
        <taxon>Hexapoda</taxon>
        <taxon>Insecta</taxon>
        <taxon>Pterygota</taxon>
        <taxon>Neoptera</taxon>
        <taxon>Endopterygota</taxon>
        <taxon>Hymenoptera</taxon>
        <taxon>Apocrita</taxon>
        <taxon>Aculeata</taxon>
        <taxon>Formicoidea</taxon>
        <taxon>Formicidae</taxon>
        <taxon>Myrmicinae</taxon>
        <taxon>Trachymyrmex</taxon>
    </lineage>
</organism>
<name>A0A195DUH6_9HYME</name>
<dbReference type="Proteomes" id="UP000078492">
    <property type="component" value="Unassembled WGS sequence"/>
</dbReference>
<protein>
    <submittedName>
        <fullName evidence="1">Uncharacterized protein</fullName>
    </submittedName>
</protein>